<dbReference type="Proteomes" id="UP000251960">
    <property type="component" value="Chromosome 5"/>
</dbReference>
<evidence type="ECO:0000313" key="4">
    <source>
        <dbReference type="EnsemblPlants" id="Zm00001eb241220_P001"/>
    </source>
</evidence>
<protein>
    <submittedName>
        <fullName evidence="3">U-box domain-containing protein 73</fullName>
    </submittedName>
</protein>
<gene>
    <name evidence="3" type="primary">PUB73</name>
    <name evidence="4" type="synonym">LOC103627167</name>
    <name evidence="3" type="ORF">Zm00014a_009298</name>
</gene>
<dbReference type="GeneID" id="103627167"/>
<dbReference type="Proteomes" id="UP000007305">
    <property type="component" value="Chromosome 5"/>
</dbReference>
<accession>A0A804PI82</accession>
<reference evidence="4" key="3">
    <citation type="submission" date="2019-07" db="EMBL/GenBank/DDBJ databases">
        <authorList>
            <person name="Seetharam A."/>
            <person name="Woodhouse M."/>
            <person name="Cannon E."/>
        </authorList>
    </citation>
    <scope>NUCLEOTIDE SEQUENCE [LARGE SCALE GENOMIC DNA]</scope>
    <source>
        <strain evidence="4">cv. B73</strain>
    </source>
</reference>
<dbReference type="InterPro" id="IPR016024">
    <property type="entry name" value="ARM-type_fold"/>
</dbReference>
<proteinExistence type="evidence at protein level"/>
<dbReference type="EMBL" id="NCVQ01000006">
    <property type="protein sequence ID" value="PWZ23764.1"/>
    <property type="molecule type" value="Genomic_DNA"/>
</dbReference>
<reference evidence="4" key="4">
    <citation type="submission" date="2021-05" db="UniProtKB">
        <authorList>
            <consortium name="EnsemblPlants"/>
        </authorList>
    </citation>
    <scope>IDENTIFICATION</scope>
    <source>
        <strain evidence="4">cv. B73</strain>
    </source>
</reference>
<evidence type="ECO:0007829" key="6">
    <source>
        <dbReference type="PeptideAtlas" id="A0A3L6ERR6"/>
    </source>
</evidence>
<dbReference type="PANTHER" id="PTHR23315:SF260">
    <property type="entry name" value="U-BOX DOMAIN-CONTAINING PROTEIN 73"/>
    <property type="match status" value="1"/>
</dbReference>
<dbReference type="SUPFAM" id="SSF48371">
    <property type="entry name" value="ARM repeat"/>
    <property type="match status" value="1"/>
</dbReference>
<organism evidence="3">
    <name type="scientific">Zea mays</name>
    <name type="common">Maize</name>
    <dbReference type="NCBI Taxonomy" id="4577"/>
    <lineage>
        <taxon>Eukaryota</taxon>
        <taxon>Viridiplantae</taxon>
        <taxon>Streptophyta</taxon>
        <taxon>Embryophyta</taxon>
        <taxon>Tracheophyta</taxon>
        <taxon>Spermatophyta</taxon>
        <taxon>Magnoliopsida</taxon>
        <taxon>Liliopsida</taxon>
        <taxon>Poales</taxon>
        <taxon>Poaceae</taxon>
        <taxon>PACMAD clade</taxon>
        <taxon>Panicoideae</taxon>
        <taxon>Andropogonodae</taxon>
        <taxon>Andropogoneae</taxon>
        <taxon>Tripsacinae</taxon>
        <taxon>Zea</taxon>
    </lineage>
</organism>
<dbReference type="EnsemblPlants" id="Zm00001eb241220_T001">
    <property type="protein sequence ID" value="Zm00001eb241220_P001"/>
    <property type="gene ID" value="Zm00001eb241220"/>
</dbReference>
<reference evidence="3" key="2">
    <citation type="journal article" date="2018" name="Nat. Genet.">
        <title>Extensive intraspecific gene order and gene structural variations between Mo17 and other maize genomes.</title>
        <authorList>
            <person name="Sun S."/>
            <person name="Zhou Y."/>
            <person name="Chen J."/>
            <person name="Shi J."/>
            <person name="Zhao H."/>
            <person name="Zhao H."/>
            <person name="Song W."/>
            <person name="Zhang M."/>
            <person name="Cui Y."/>
            <person name="Dong X."/>
            <person name="Liu H."/>
            <person name="Ma X."/>
            <person name="Jiao Y."/>
            <person name="Wang B."/>
            <person name="Wei X."/>
            <person name="Stein J.C."/>
            <person name="Glaubitz J.C."/>
            <person name="Lu F."/>
            <person name="Yu G."/>
            <person name="Liang C."/>
            <person name="Fengler K."/>
            <person name="Li B."/>
            <person name="Rafalski A."/>
            <person name="Schnable P.S."/>
            <person name="Ware D.H."/>
            <person name="Buckler E.S."/>
            <person name="Lai J."/>
        </authorList>
    </citation>
    <scope>NUCLEOTIDE SEQUENCE [LARGE SCALE GENOMIC DNA]</scope>
    <source>
        <tissue evidence="3">Seedling</tissue>
    </source>
</reference>
<dbReference type="GO" id="GO:0005737">
    <property type="term" value="C:cytoplasm"/>
    <property type="evidence" value="ECO:0000318"/>
    <property type="project" value="GO_Central"/>
</dbReference>
<dbReference type="AlphaFoldDB" id="A0A3L6ERR6"/>
<evidence type="ECO:0000256" key="2">
    <source>
        <dbReference type="SAM" id="MobiDB-lite"/>
    </source>
</evidence>
<keyword evidence="5" id="KW-1185">Reference proteome</keyword>
<keyword evidence="6" id="KW-1267">Proteomics identification</keyword>
<sequence>MSSPRLSSKEEELLRSVERAIERSYAAKQATNVPLWRRLLGNASKKSKNDSAALTTAPPSPGVLVGTQREEQERAKEGADVASSAPRHPSEAGAEGDDVQPAAQDRSVHAATMMKSALARIQGGQNSGAFVDMELAMKGLMDVSFKGRERVPVLPAEFRSKWPHGNISQLERDIIADPLILTSGHTIDRFSYQWSSLGAAKRFLTVPNHLLRDIITAWCLDHEIPLPSSTSTSVASEEAPPPTEEEMQLLLEKLSMHSAAQKEALHRIQLLSTSSKGVHPCLDRWQDLLPKLMCLHKEWRSTWARQWEEERLTVMLNLSLHRVNRDILARQERLPHALKETSARAGRHGYPLTVMLKVSSLVTILSESEYSTFRRKFVEIDGIEELHVLLCNRDCLVRNEASAAILALCRDDAAALTRVPDASLVECLSDGMVTDECLLLLECTSDRESVRDRIAFSVELLMEAIMATENGQGYLSSRGTRTALALIYNCIKEADGRGRLRTTVILQGFVEALRILERKETPLRTVFQIEEIHSIVSQALAELTQWNIRS</sequence>
<dbReference type="GO" id="GO:0005634">
    <property type="term" value="C:nucleus"/>
    <property type="evidence" value="ECO:0000318"/>
    <property type="project" value="GO_Central"/>
</dbReference>
<dbReference type="KEGG" id="zma:103627167"/>
<dbReference type="RefSeq" id="XP_008645692.1">
    <property type="nucleotide sequence ID" value="XM_008647470.1"/>
</dbReference>
<feature type="region of interest" description="Disordered" evidence="2">
    <location>
        <begin position="44"/>
        <end position="108"/>
    </location>
</feature>
<name>A0A3L6ERR6_MAIZE</name>
<evidence type="ECO:0000313" key="5">
    <source>
        <dbReference type="Proteomes" id="UP000007305"/>
    </source>
</evidence>
<keyword evidence="1" id="KW-0833">Ubl conjugation pathway</keyword>
<accession>A0A3L6ERR6</accession>
<dbReference type="OrthoDB" id="655609at2759"/>
<reference evidence="5" key="1">
    <citation type="journal article" date="2009" name="Science">
        <title>The B73 maize genome: complexity, diversity, and dynamics.</title>
        <authorList>
            <person name="Schnable P.S."/>
            <person name="Ware D."/>
            <person name="Fulton R.S."/>
            <person name="Stein J.C."/>
            <person name="Wei F."/>
            <person name="Pasternak S."/>
            <person name="Liang C."/>
            <person name="Zhang J."/>
            <person name="Fulton L."/>
            <person name="Graves T.A."/>
            <person name="Minx P."/>
            <person name="Reily A.D."/>
            <person name="Courtney L."/>
            <person name="Kruchowski S.S."/>
            <person name="Tomlinson C."/>
            <person name="Strong C."/>
            <person name="Delehaunty K."/>
            <person name="Fronick C."/>
            <person name="Courtney B."/>
            <person name="Rock S.M."/>
            <person name="Belter E."/>
            <person name="Du F."/>
            <person name="Kim K."/>
            <person name="Abbott R.M."/>
            <person name="Cotton M."/>
            <person name="Levy A."/>
            <person name="Marchetto P."/>
            <person name="Ochoa K."/>
            <person name="Jackson S.M."/>
            <person name="Gillam B."/>
            <person name="Chen W."/>
            <person name="Yan L."/>
            <person name="Higginbotham J."/>
            <person name="Cardenas M."/>
            <person name="Waligorski J."/>
            <person name="Applebaum E."/>
            <person name="Phelps L."/>
            <person name="Falcone J."/>
            <person name="Kanchi K."/>
            <person name="Thane T."/>
            <person name="Scimone A."/>
            <person name="Thane N."/>
            <person name="Henke J."/>
            <person name="Wang T."/>
            <person name="Ruppert J."/>
            <person name="Shah N."/>
            <person name="Rotter K."/>
            <person name="Hodges J."/>
            <person name="Ingenthron E."/>
            <person name="Cordes M."/>
            <person name="Kohlberg S."/>
            <person name="Sgro J."/>
            <person name="Delgado B."/>
            <person name="Mead K."/>
            <person name="Chinwalla A."/>
            <person name="Leonard S."/>
            <person name="Crouse K."/>
            <person name="Collura K."/>
            <person name="Kudrna D."/>
            <person name="Currie J."/>
            <person name="He R."/>
            <person name="Angelova A."/>
            <person name="Rajasekar S."/>
            <person name="Mueller T."/>
            <person name="Lomeli R."/>
            <person name="Scara G."/>
            <person name="Ko A."/>
            <person name="Delaney K."/>
            <person name="Wissotski M."/>
            <person name="Lopez G."/>
            <person name="Campos D."/>
            <person name="Braidotti M."/>
            <person name="Ashley E."/>
            <person name="Golser W."/>
            <person name="Kim H."/>
            <person name="Lee S."/>
            <person name="Lin J."/>
            <person name="Dujmic Z."/>
            <person name="Kim W."/>
            <person name="Talag J."/>
            <person name="Zuccolo A."/>
            <person name="Fan C."/>
            <person name="Sebastian A."/>
            <person name="Kramer M."/>
            <person name="Spiegel L."/>
            <person name="Nascimento L."/>
            <person name="Zutavern T."/>
            <person name="Miller B."/>
            <person name="Ambroise C."/>
            <person name="Muller S."/>
            <person name="Spooner W."/>
            <person name="Narechania A."/>
            <person name="Ren L."/>
            <person name="Wei S."/>
            <person name="Kumari S."/>
            <person name="Faga B."/>
            <person name="Levy M.J."/>
            <person name="McMahan L."/>
            <person name="Van Buren P."/>
            <person name="Vaughn M.W."/>
            <person name="Ying K."/>
            <person name="Yeh C.-T."/>
            <person name="Emrich S.J."/>
            <person name="Jia Y."/>
            <person name="Kalyanaraman A."/>
            <person name="Hsia A.-P."/>
            <person name="Barbazuk W.B."/>
            <person name="Baucom R.S."/>
            <person name="Brutnell T.P."/>
            <person name="Carpita N.C."/>
            <person name="Chaparro C."/>
            <person name="Chia J.-M."/>
            <person name="Deragon J.-M."/>
            <person name="Estill J.C."/>
            <person name="Fu Y."/>
            <person name="Jeddeloh J.A."/>
            <person name="Han Y."/>
            <person name="Lee H."/>
            <person name="Li P."/>
            <person name="Lisch D.R."/>
            <person name="Liu S."/>
            <person name="Liu Z."/>
            <person name="Nagel D.H."/>
            <person name="McCann M.C."/>
            <person name="SanMiguel P."/>
            <person name="Myers A.M."/>
            <person name="Nettleton D."/>
            <person name="Nguyen J."/>
            <person name="Penning B.W."/>
            <person name="Ponnala L."/>
            <person name="Schneider K.L."/>
            <person name="Schwartz D.C."/>
            <person name="Sharma A."/>
            <person name="Soderlund C."/>
            <person name="Springer N.M."/>
            <person name="Sun Q."/>
            <person name="Wang H."/>
            <person name="Waterman M."/>
            <person name="Westerman R."/>
            <person name="Wolfgruber T.K."/>
            <person name="Yang L."/>
            <person name="Yu Y."/>
            <person name="Zhang L."/>
            <person name="Zhou S."/>
            <person name="Zhu Q."/>
            <person name="Bennetzen J.L."/>
            <person name="Dawe R.K."/>
            <person name="Jiang J."/>
            <person name="Jiang N."/>
            <person name="Presting G.G."/>
            <person name="Wessler S.R."/>
            <person name="Aluru S."/>
            <person name="Martienssen R.A."/>
            <person name="Clifton S.W."/>
            <person name="McCombie W.R."/>
            <person name="Wing R.A."/>
            <person name="Wilson R.K."/>
        </authorList>
    </citation>
    <scope>NUCLEOTIDE SEQUENCE [LARGE SCALE GENOMIC DNA]</scope>
    <source>
        <strain evidence="5">cv. B73</strain>
    </source>
</reference>
<dbReference type="ExpressionAtlas" id="A0A3L6ERR6">
    <property type="expression patterns" value="baseline"/>
</dbReference>
<dbReference type="Gramene" id="Zm00001eb241220_T001">
    <property type="protein sequence ID" value="Zm00001eb241220_P001"/>
    <property type="gene ID" value="Zm00001eb241220"/>
</dbReference>
<dbReference type="PANTHER" id="PTHR23315">
    <property type="entry name" value="U BOX DOMAIN-CONTAINING"/>
    <property type="match status" value="1"/>
</dbReference>
<feature type="compositionally biased region" description="Basic and acidic residues" evidence="2">
    <location>
        <begin position="68"/>
        <end position="79"/>
    </location>
</feature>
<evidence type="ECO:0000313" key="3">
    <source>
        <dbReference type="EMBL" id="PWZ23764.1"/>
    </source>
</evidence>
<evidence type="ECO:0000256" key="1">
    <source>
        <dbReference type="ARBA" id="ARBA00022786"/>
    </source>
</evidence>